<evidence type="ECO:0000313" key="3">
    <source>
        <dbReference type="Proteomes" id="UP000245577"/>
    </source>
</evidence>
<evidence type="ECO:0000313" key="2">
    <source>
        <dbReference type="EMBL" id="PWB87228.1"/>
    </source>
</evidence>
<feature type="domain" description="Flavodoxin-like" evidence="1">
    <location>
        <begin position="3"/>
        <end position="158"/>
    </location>
</feature>
<dbReference type="Gene3D" id="3.40.50.360">
    <property type="match status" value="1"/>
</dbReference>
<dbReference type="Pfam" id="PF12682">
    <property type="entry name" value="Flavodoxin_4"/>
    <property type="match status" value="1"/>
</dbReference>
<dbReference type="InterPro" id="IPR008254">
    <property type="entry name" value="Flavodoxin/NO_synth"/>
</dbReference>
<organism evidence="2 3">
    <name type="scientific">Methanobrevibacter woesei</name>
    <dbReference type="NCBI Taxonomy" id="190976"/>
    <lineage>
        <taxon>Archaea</taxon>
        <taxon>Methanobacteriati</taxon>
        <taxon>Methanobacteriota</taxon>
        <taxon>Methanomada group</taxon>
        <taxon>Methanobacteria</taxon>
        <taxon>Methanobacteriales</taxon>
        <taxon>Methanobacteriaceae</taxon>
        <taxon>Methanobrevibacter</taxon>
    </lineage>
</organism>
<name>A0A2U1S9N6_9EURY</name>
<proteinExistence type="predicted"/>
<gene>
    <name evidence="2" type="ORF">MBBWO_00060</name>
</gene>
<dbReference type="PANTHER" id="PTHR39201:SF1">
    <property type="entry name" value="FLAVODOXIN-LIKE DOMAIN-CONTAINING PROTEIN"/>
    <property type="match status" value="1"/>
</dbReference>
<dbReference type="OrthoDB" id="73155at2157"/>
<dbReference type="InterPro" id="IPR029039">
    <property type="entry name" value="Flavoprotein-like_sf"/>
</dbReference>
<dbReference type="RefSeq" id="WP_116668844.1">
    <property type="nucleotide sequence ID" value="NZ_JALEWY010000007.1"/>
</dbReference>
<comment type="caution">
    <text evidence="2">The sequence shown here is derived from an EMBL/GenBank/DDBJ whole genome shotgun (WGS) entry which is preliminary data.</text>
</comment>
<reference evidence="2 3" key="1">
    <citation type="submission" date="2017-03" db="EMBL/GenBank/DDBJ databases">
        <title>Genome sequence of Methanobrevibacter wosei.</title>
        <authorList>
            <person name="Poehlein A."/>
            <person name="Seedorf H."/>
            <person name="Daniel R."/>
        </authorList>
    </citation>
    <scope>NUCLEOTIDE SEQUENCE [LARGE SCALE GENOMIC DNA]</scope>
    <source>
        <strain evidence="2 3">DSM 11979</strain>
    </source>
</reference>
<sequence length="161" mass="18004">MSKTLVAFFSASGSTKGVAEKLAIVVDGDLYEIEPEEPYTAEDLDWTNPKSRSSIEMKENRSFRPPIKGKVDNINDYDTIYLGFPIWWYVAPTIVNTFLESYDFSGKTIIPFATSGSSGMGNTIYELKPSCSDDVTFIEGERFPASVSENELKSWVDNLNI</sequence>
<dbReference type="AlphaFoldDB" id="A0A2U1S9N6"/>
<dbReference type="EMBL" id="MZGU01000001">
    <property type="protein sequence ID" value="PWB87228.1"/>
    <property type="molecule type" value="Genomic_DNA"/>
</dbReference>
<dbReference type="GO" id="GO:0010181">
    <property type="term" value="F:FMN binding"/>
    <property type="evidence" value="ECO:0007669"/>
    <property type="project" value="InterPro"/>
</dbReference>
<protein>
    <submittedName>
        <fullName evidence="2">Flavodoxin</fullName>
    </submittedName>
</protein>
<dbReference type="PANTHER" id="PTHR39201">
    <property type="entry name" value="EXPORTED PROTEIN-RELATED"/>
    <property type="match status" value="1"/>
</dbReference>
<keyword evidence="3" id="KW-1185">Reference proteome</keyword>
<dbReference type="SUPFAM" id="SSF52218">
    <property type="entry name" value="Flavoproteins"/>
    <property type="match status" value="1"/>
</dbReference>
<dbReference type="NCBIfam" id="NF005501">
    <property type="entry name" value="PRK07116.1"/>
    <property type="match status" value="1"/>
</dbReference>
<dbReference type="Proteomes" id="UP000245577">
    <property type="component" value="Unassembled WGS sequence"/>
</dbReference>
<accession>A0A2U1S9N6</accession>
<evidence type="ECO:0000259" key="1">
    <source>
        <dbReference type="Pfam" id="PF12682"/>
    </source>
</evidence>